<evidence type="ECO:0000313" key="4">
    <source>
        <dbReference type="Proteomes" id="UP001383192"/>
    </source>
</evidence>
<feature type="compositionally biased region" description="Acidic residues" evidence="1">
    <location>
        <begin position="33"/>
        <end position="52"/>
    </location>
</feature>
<dbReference type="InterPro" id="IPR021967">
    <property type="entry name" value="Nup98_C"/>
</dbReference>
<feature type="compositionally biased region" description="Basic and acidic residues" evidence="1">
    <location>
        <begin position="147"/>
        <end position="165"/>
    </location>
</feature>
<name>A0AAW0C553_9AGAR</name>
<sequence length="922" mass="101513">MAKFSAYVSESDEDDEQMQEPPRKAILSPDAASESDEAFTSEESESSSDMQEDELRMRGEDSESEEEEEEEEEEESDVDQAIGFRSNQEPTLIPRARNIGVDAQRMHVMQTSLFRLPEEAAALKALNQPSRKPIRVASQQLSRKHSRDSEGDSLRIDSRERKSFAHDAAPPVHRPSRKYTRVAVASSSSIANDAENGLIDAGLAFGRSFRVGWGPGGTLVHLGTLCSPWSTLSATTSNTSTVSLTKVPLLSTPQIDLNSPEAQLSSKLLQHHLSHSPITQDDAGVPFASPSPTALTFSSFAALFPPTEHPFAATLFRLGEALFDEMDLGMRLENVEPDVRNAIRLTARKARVSRWLEDTVLPTVEAQLRGPSSPSISSPNSVALSHTFALLTANQVSRACDVAADAGYIKLATLIAQAGGDLEFKEDLADQLRIWKQEKADSLIDEGVRRVYALLAGLVGKDEDNDIGVDILKGLDWKRVFGIFLWFSEPEDASVKDVFDAYSAMALPVESIYKEVARPVPWYIEKPQPSERWRIPSPISTPLLTSMIGSAPPPSTLTTPDAHYSLLHLHANPSLSLSQSPLLRPRSFGPSPVDFALPWHLYIILSRVLRARDFGDRSEPVKDRSRDADEVSEPEAVEGHSPSADILASSYALQLEQMGLIQEAAFVLLHIEGSVGRQKTIKDLLARSAEKLDEWMTRGLVGSLKIPMKWIHEAKALHALSRSAFYDAYELYLQAGSFNQAHDLAVLELAPDVVIRRDLEMLKEIFERFTGDGKSVEGWTLRGKVFLDYADILTRLPVLLDELSTESGNTVPDAAHTSEIERHVQGIPKMIGLLPDVLNRNTKVDGGRHAVALNEMTTELVRIRDRATAVLDGSRRGLGQDALPQLAELPLNLMDDATKLQHLRASASARFMKSVAIVGYAV</sequence>
<feature type="region of interest" description="Disordered" evidence="1">
    <location>
        <begin position="125"/>
        <end position="179"/>
    </location>
</feature>
<accession>A0AAW0C553</accession>
<dbReference type="Gene3D" id="1.25.40.690">
    <property type="match status" value="1"/>
</dbReference>
<keyword evidence="4" id="KW-1185">Reference proteome</keyword>
<feature type="region of interest" description="Disordered" evidence="1">
    <location>
        <begin position="616"/>
        <end position="642"/>
    </location>
</feature>
<dbReference type="AlphaFoldDB" id="A0AAW0C553"/>
<evidence type="ECO:0000313" key="3">
    <source>
        <dbReference type="EMBL" id="KAK7033646.1"/>
    </source>
</evidence>
<protein>
    <recommendedName>
        <fullName evidence="2">Nuclear pore complex protein NUP96 C-terminal domain-containing protein</fullName>
    </recommendedName>
</protein>
<feature type="compositionally biased region" description="Basic and acidic residues" evidence="1">
    <location>
        <begin position="616"/>
        <end position="629"/>
    </location>
</feature>
<dbReference type="Pfam" id="PF12110">
    <property type="entry name" value="Nup96"/>
    <property type="match status" value="1"/>
</dbReference>
<dbReference type="EMBL" id="JAYKXP010000060">
    <property type="protein sequence ID" value="KAK7033646.1"/>
    <property type="molecule type" value="Genomic_DNA"/>
</dbReference>
<comment type="caution">
    <text evidence="3">The sequence shown here is derived from an EMBL/GenBank/DDBJ whole genome shotgun (WGS) entry which is preliminary data.</text>
</comment>
<feature type="compositionally biased region" description="Acidic residues" evidence="1">
    <location>
        <begin position="62"/>
        <end position="78"/>
    </location>
</feature>
<feature type="region of interest" description="Disordered" evidence="1">
    <location>
        <begin position="1"/>
        <end position="91"/>
    </location>
</feature>
<evidence type="ECO:0000259" key="2">
    <source>
        <dbReference type="Pfam" id="PF12110"/>
    </source>
</evidence>
<gene>
    <name evidence="3" type="ORF">VNI00_012646</name>
</gene>
<feature type="domain" description="Nuclear pore complex protein NUP96 C-terminal" evidence="2">
    <location>
        <begin position="386"/>
        <end position="718"/>
    </location>
</feature>
<proteinExistence type="predicted"/>
<evidence type="ECO:0000256" key="1">
    <source>
        <dbReference type="SAM" id="MobiDB-lite"/>
    </source>
</evidence>
<dbReference type="Proteomes" id="UP001383192">
    <property type="component" value="Unassembled WGS sequence"/>
</dbReference>
<organism evidence="3 4">
    <name type="scientific">Paramarasmius palmivorus</name>
    <dbReference type="NCBI Taxonomy" id="297713"/>
    <lineage>
        <taxon>Eukaryota</taxon>
        <taxon>Fungi</taxon>
        <taxon>Dikarya</taxon>
        <taxon>Basidiomycota</taxon>
        <taxon>Agaricomycotina</taxon>
        <taxon>Agaricomycetes</taxon>
        <taxon>Agaricomycetidae</taxon>
        <taxon>Agaricales</taxon>
        <taxon>Marasmiineae</taxon>
        <taxon>Marasmiaceae</taxon>
        <taxon>Paramarasmius</taxon>
    </lineage>
</organism>
<reference evidence="3 4" key="1">
    <citation type="submission" date="2024-01" db="EMBL/GenBank/DDBJ databases">
        <title>A draft genome for a cacao thread blight-causing isolate of Paramarasmius palmivorus.</title>
        <authorList>
            <person name="Baruah I.K."/>
            <person name="Bukari Y."/>
            <person name="Amoako-Attah I."/>
            <person name="Meinhardt L.W."/>
            <person name="Bailey B.A."/>
            <person name="Cohen S.P."/>
        </authorList>
    </citation>
    <scope>NUCLEOTIDE SEQUENCE [LARGE SCALE GENOMIC DNA]</scope>
    <source>
        <strain evidence="3 4">GH-12</strain>
    </source>
</reference>